<protein>
    <recommendedName>
        <fullName evidence="3">Glycosyl-hydrolase family 116 catalytic region domain-containing protein</fullName>
    </recommendedName>
</protein>
<evidence type="ECO:0000313" key="1">
    <source>
        <dbReference type="EMBL" id="PIZ15204.1"/>
    </source>
</evidence>
<dbReference type="Proteomes" id="UP000229307">
    <property type="component" value="Unassembled WGS sequence"/>
</dbReference>
<name>A0A2M7S6R5_9BACT</name>
<comment type="caution">
    <text evidence="1">The sequence shown here is derived from an EMBL/GenBank/DDBJ whole genome shotgun (WGS) entry which is preliminary data.</text>
</comment>
<dbReference type="GO" id="GO:0005975">
    <property type="term" value="P:carbohydrate metabolic process"/>
    <property type="evidence" value="ECO:0007669"/>
    <property type="project" value="InterPro"/>
</dbReference>
<dbReference type="EMBL" id="PFMR01000277">
    <property type="protein sequence ID" value="PIZ15204.1"/>
    <property type="molecule type" value="Genomic_DNA"/>
</dbReference>
<reference evidence="2" key="1">
    <citation type="submission" date="2017-09" db="EMBL/GenBank/DDBJ databases">
        <title>Depth-based differentiation of microbial function through sediment-hosted aquifers and enrichment of novel symbionts in the deep terrestrial subsurface.</title>
        <authorList>
            <person name="Probst A.J."/>
            <person name="Ladd B."/>
            <person name="Jarett J.K."/>
            <person name="Geller-Mcgrath D.E."/>
            <person name="Sieber C.M.K."/>
            <person name="Emerson J.B."/>
            <person name="Anantharaman K."/>
            <person name="Thomas B.C."/>
            <person name="Malmstrom R."/>
            <person name="Stieglmeier M."/>
            <person name="Klingl A."/>
            <person name="Woyke T."/>
            <person name="Ryan C.M."/>
            <person name="Banfield J.F."/>
        </authorList>
    </citation>
    <scope>NUCLEOTIDE SEQUENCE [LARGE SCALE GENOMIC DNA]</scope>
</reference>
<sequence length="165" mass="18444">YGHAVCNGDIWFCLGAMAGVTRLRHGYTEKAAQIFKTILDYELKEGTLHNNIYPDGSVNASWSPEVANYGSLFTILVQGFLGMHPTSEGLSISPSRIGGVNYFRTLQPLYYASKPFNLEIRFDGPALKRVKVKGIPRPSQDIKNGDTFILRPYFQPNTTFSIEFS</sequence>
<dbReference type="AlphaFoldDB" id="A0A2M7S6R5"/>
<proteinExistence type="predicted"/>
<evidence type="ECO:0000313" key="2">
    <source>
        <dbReference type="Proteomes" id="UP000229307"/>
    </source>
</evidence>
<dbReference type="InterPro" id="IPR008928">
    <property type="entry name" value="6-hairpin_glycosidase_sf"/>
</dbReference>
<accession>A0A2M7S6R5</accession>
<organism evidence="1 2">
    <name type="scientific">Candidatus Desantisbacteria bacterium CG_4_10_14_0_8_um_filter_48_22</name>
    <dbReference type="NCBI Taxonomy" id="1974543"/>
    <lineage>
        <taxon>Bacteria</taxon>
        <taxon>Candidatus Desantisiibacteriota</taxon>
    </lineage>
</organism>
<dbReference type="SUPFAM" id="SSF48208">
    <property type="entry name" value="Six-hairpin glycosidases"/>
    <property type="match status" value="1"/>
</dbReference>
<feature type="non-terminal residue" evidence="1">
    <location>
        <position position="1"/>
    </location>
</feature>
<gene>
    <name evidence="1" type="ORF">COY52_10265</name>
</gene>
<evidence type="ECO:0008006" key="3">
    <source>
        <dbReference type="Google" id="ProtNLM"/>
    </source>
</evidence>